<name>F0WKV9_9STRA</name>
<reference evidence="2" key="1">
    <citation type="journal article" date="2011" name="PLoS Biol.">
        <title>Gene gain and loss during evolution of obligate parasitism in the white rust pathogen of Arabidopsis thaliana.</title>
        <authorList>
            <person name="Kemen E."/>
            <person name="Gardiner A."/>
            <person name="Schultz-Larsen T."/>
            <person name="Kemen A.C."/>
            <person name="Balmuth A.L."/>
            <person name="Robert-Seilaniantz A."/>
            <person name="Bailey K."/>
            <person name="Holub E."/>
            <person name="Studholme D.J."/>
            <person name="Maclean D."/>
            <person name="Jones J.D."/>
        </authorList>
    </citation>
    <scope>NUCLEOTIDE SEQUENCE</scope>
</reference>
<gene>
    <name evidence="2" type="primary">AlNc14C138G7148</name>
    <name evidence="2" type="ORF">ALNC14_080600</name>
</gene>
<dbReference type="EMBL" id="FR824183">
    <property type="protein sequence ID" value="CCA21917.1"/>
    <property type="molecule type" value="Genomic_DNA"/>
</dbReference>
<feature type="domain" description="Reverse transcriptase Ty1/copia-type" evidence="1">
    <location>
        <begin position="2"/>
        <end position="171"/>
    </location>
</feature>
<sequence length="193" mass="22502">MARKESINVALVLAADEDPLIENVDADTAFLYGEVKEEIYMNQPDALYGTKQAAREWNNRLNAHLEGQGFNRTAADLCIYVWRSEMEFSLMIFHVDDLMIFARTQEHVDETKRYLKSEFSIKEVRALKYCLGIKLHRDQATKTILMNQRAYIKRLAEKLGVDKCKDVHTPANESEKLIKLDKDDIFVPKWPYR</sequence>
<evidence type="ECO:0000313" key="2">
    <source>
        <dbReference type="EMBL" id="CCA21917.1"/>
    </source>
</evidence>
<dbReference type="AlphaFoldDB" id="F0WKV9"/>
<dbReference type="HOGENOM" id="CLU_001650_10_2_1"/>
<proteinExistence type="predicted"/>
<dbReference type="InterPro" id="IPR013103">
    <property type="entry name" value="RVT_2"/>
</dbReference>
<organism evidence="2">
    <name type="scientific">Albugo laibachii Nc14</name>
    <dbReference type="NCBI Taxonomy" id="890382"/>
    <lineage>
        <taxon>Eukaryota</taxon>
        <taxon>Sar</taxon>
        <taxon>Stramenopiles</taxon>
        <taxon>Oomycota</taxon>
        <taxon>Peronosporomycetes</taxon>
        <taxon>Albuginales</taxon>
        <taxon>Albuginaceae</taxon>
        <taxon>Albugo</taxon>
    </lineage>
</organism>
<protein>
    <submittedName>
        <fullName evidence="2">Hypothetical retrotransposon</fullName>
    </submittedName>
</protein>
<accession>F0WKV9</accession>
<dbReference type="Pfam" id="PF07727">
    <property type="entry name" value="RVT_2"/>
    <property type="match status" value="1"/>
</dbReference>
<evidence type="ECO:0000259" key="1">
    <source>
        <dbReference type="Pfam" id="PF07727"/>
    </source>
</evidence>
<reference evidence="2" key="2">
    <citation type="submission" date="2011-02" db="EMBL/GenBank/DDBJ databases">
        <authorList>
            <person name="MacLean D."/>
        </authorList>
    </citation>
    <scope>NUCLEOTIDE SEQUENCE</scope>
</reference>